<dbReference type="KEGG" id="scl:sce3513"/>
<proteinExistence type="predicted"/>
<feature type="region of interest" description="Disordered" evidence="1">
    <location>
        <begin position="383"/>
        <end position="458"/>
    </location>
</feature>
<organism evidence="3 4">
    <name type="scientific">Sorangium cellulosum (strain So ce56)</name>
    <name type="common">Polyangium cellulosum (strain So ce56)</name>
    <dbReference type="NCBI Taxonomy" id="448385"/>
    <lineage>
        <taxon>Bacteria</taxon>
        <taxon>Pseudomonadati</taxon>
        <taxon>Myxococcota</taxon>
        <taxon>Polyangia</taxon>
        <taxon>Polyangiales</taxon>
        <taxon>Polyangiaceae</taxon>
        <taxon>Sorangium</taxon>
    </lineage>
</organism>
<feature type="compositionally biased region" description="Polar residues" evidence="1">
    <location>
        <begin position="426"/>
        <end position="443"/>
    </location>
</feature>
<dbReference type="EMBL" id="AM746676">
    <property type="protein sequence ID" value="CAN93673.1"/>
    <property type="molecule type" value="Genomic_DNA"/>
</dbReference>
<dbReference type="HOGENOM" id="CLU_020336_13_1_7"/>
<dbReference type="SUPFAM" id="SSF53474">
    <property type="entry name" value="alpha/beta-Hydrolases"/>
    <property type="match status" value="1"/>
</dbReference>
<dbReference type="BioCyc" id="SCEL448385:SCE_RS48720-MONOMER"/>
<keyword evidence="3" id="KW-0378">Hydrolase</keyword>
<dbReference type="PRINTS" id="PR00111">
    <property type="entry name" value="ABHYDROLASE"/>
</dbReference>
<feature type="compositionally biased region" description="Low complexity" evidence="1">
    <location>
        <begin position="388"/>
        <end position="411"/>
    </location>
</feature>
<feature type="domain" description="AB hydrolase-1" evidence="2">
    <location>
        <begin position="134"/>
        <end position="365"/>
    </location>
</feature>
<dbReference type="InterPro" id="IPR000073">
    <property type="entry name" value="AB_hydrolase_1"/>
</dbReference>
<dbReference type="Proteomes" id="UP000002139">
    <property type="component" value="Chromosome"/>
</dbReference>
<dbReference type="ESTHER" id="sorc5-a9grt6">
    <property type="family name" value="6_AlphaBeta_hydrolase"/>
</dbReference>
<dbReference type="STRING" id="448385.sce3513"/>
<name>A9GRT6_SORC5</name>
<dbReference type="InterPro" id="IPR000639">
    <property type="entry name" value="Epox_hydrolase-like"/>
</dbReference>
<reference evidence="3 4" key="1">
    <citation type="journal article" date="2007" name="Nat. Biotechnol.">
        <title>Complete genome sequence of the myxobacterium Sorangium cellulosum.</title>
        <authorList>
            <person name="Schneiker S."/>
            <person name="Perlova O."/>
            <person name="Kaiser O."/>
            <person name="Gerth K."/>
            <person name="Alici A."/>
            <person name="Altmeyer M.O."/>
            <person name="Bartels D."/>
            <person name="Bekel T."/>
            <person name="Beyer S."/>
            <person name="Bode E."/>
            <person name="Bode H.B."/>
            <person name="Bolten C.J."/>
            <person name="Choudhuri J.V."/>
            <person name="Doss S."/>
            <person name="Elnakady Y.A."/>
            <person name="Frank B."/>
            <person name="Gaigalat L."/>
            <person name="Goesmann A."/>
            <person name="Groeger C."/>
            <person name="Gross F."/>
            <person name="Jelsbak L."/>
            <person name="Jelsbak L."/>
            <person name="Kalinowski J."/>
            <person name="Kegler C."/>
            <person name="Knauber T."/>
            <person name="Konietzny S."/>
            <person name="Kopp M."/>
            <person name="Krause L."/>
            <person name="Krug D."/>
            <person name="Linke B."/>
            <person name="Mahmud T."/>
            <person name="Martinez-Arias R."/>
            <person name="McHardy A.C."/>
            <person name="Merai M."/>
            <person name="Meyer F."/>
            <person name="Mormann S."/>
            <person name="Munoz-Dorado J."/>
            <person name="Perez J."/>
            <person name="Pradella S."/>
            <person name="Rachid S."/>
            <person name="Raddatz G."/>
            <person name="Rosenau F."/>
            <person name="Rueckert C."/>
            <person name="Sasse F."/>
            <person name="Scharfe M."/>
            <person name="Schuster S.C."/>
            <person name="Suen G."/>
            <person name="Treuner-Lange A."/>
            <person name="Velicer G.J."/>
            <person name="Vorholter F.-J."/>
            <person name="Weissman K.J."/>
            <person name="Welch R.D."/>
            <person name="Wenzel S.C."/>
            <person name="Whitworth D.E."/>
            <person name="Wilhelm S."/>
            <person name="Wittmann C."/>
            <person name="Bloecker H."/>
            <person name="Puehler A."/>
            <person name="Mueller R."/>
        </authorList>
    </citation>
    <scope>NUCLEOTIDE SEQUENCE [LARGE SCALE GENOMIC DNA]</scope>
    <source>
        <strain evidence="4">So ce56</strain>
    </source>
</reference>
<protein>
    <submittedName>
        <fullName evidence="3">Hydrolase</fullName>
    </submittedName>
</protein>
<dbReference type="eggNOG" id="COG2267">
    <property type="taxonomic scope" value="Bacteria"/>
</dbReference>
<dbReference type="GO" id="GO:0016787">
    <property type="term" value="F:hydrolase activity"/>
    <property type="evidence" value="ECO:0007669"/>
    <property type="project" value="UniProtKB-KW"/>
</dbReference>
<dbReference type="InterPro" id="IPR029058">
    <property type="entry name" value="AB_hydrolase_fold"/>
</dbReference>
<dbReference type="Pfam" id="PF00561">
    <property type="entry name" value="Abhydrolase_1"/>
    <property type="match status" value="1"/>
</dbReference>
<accession>A9GRT6</accession>
<dbReference type="Gene3D" id="3.40.50.1820">
    <property type="entry name" value="alpha/beta hydrolase"/>
    <property type="match status" value="1"/>
</dbReference>
<gene>
    <name evidence="3" type="ordered locus">sce3513</name>
</gene>
<dbReference type="AlphaFoldDB" id="A9GRT6"/>
<sequence>MRRQWVTRRTNSVRALWGAAGQGIGPITEATRRQRGQLGHAGSRRMPGSGPPDVPVGRTPALQNPHRTRSTLRGTPSPEHPSRLCNLDRRGTSCELLMKNMSVTCRSHVRVLSAGEVHWQEWTPSRNGGADQRPVVLVHGLSDSCRTWNRLAPALAAAGRRVVALDLPGHGNSARPDAPYTVAWYAGVVAEWIRALRLGDFDLVGHSFGGSIAMCVATERPGRIHRVGLVAAGGIGTEVALPLRLAAVTGLIELAAPVLMGVGTHAGVLVLGGDFNAEERKHLARMNARPGTARALSRTLRHAIDLRGQRHHLMDIAHRLPEIPPLAVYWGERDQVIPARHAADIDRYIEGAAVRRFAKAGHYPHREAVSDLAPDLLRFLDEPRPTPRLRAGARAPRASAAAARSPQASARWQPWPDAAVRRWARSSPSPLMRQTPQQDTGASASPADLGSRPPPVPC</sequence>
<keyword evidence="4" id="KW-1185">Reference proteome</keyword>
<evidence type="ECO:0000256" key="1">
    <source>
        <dbReference type="SAM" id="MobiDB-lite"/>
    </source>
</evidence>
<evidence type="ECO:0000259" key="2">
    <source>
        <dbReference type="Pfam" id="PF00561"/>
    </source>
</evidence>
<dbReference type="PANTHER" id="PTHR46438">
    <property type="entry name" value="ALPHA/BETA-HYDROLASES SUPERFAMILY PROTEIN"/>
    <property type="match status" value="1"/>
</dbReference>
<feature type="region of interest" description="Disordered" evidence="1">
    <location>
        <begin position="30"/>
        <end position="86"/>
    </location>
</feature>
<evidence type="ECO:0000313" key="3">
    <source>
        <dbReference type="EMBL" id="CAN93673.1"/>
    </source>
</evidence>
<dbReference type="PANTHER" id="PTHR46438:SF11">
    <property type="entry name" value="LIPASE-RELATED"/>
    <property type="match status" value="1"/>
</dbReference>
<dbReference type="PRINTS" id="PR00412">
    <property type="entry name" value="EPOXHYDRLASE"/>
</dbReference>
<evidence type="ECO:0000313" key="4">
    <source>
        <dbReference type="Proteomes" id="UP000002139"/>
    </source>
</evidence>